<dbReference type="InterPro" id="IPR020013">
    <property type="entry name" value="Flagellar_FlgE/F/G"/>
</dbReference>
<organism evidence="6 7">
    <name type="scientific">Paenibacillus validus</name>
    <dbReference type="NCBI Taxonomy" id="44253"/>
    <lineage>
        <taxon>Bacteria</taxon>
        <taxon>Bacillati</taxon>
        <taxon>Bacillota</taxon>
        <taxon>Bacilli</taxon>
        <taxon>Bacillales</taxon>
        <taxon>Paenibacillaceae</taxon>
        <taxon>Paenibacillus</taxon>
    </lineage>
</organism>
<feature type="domain" description="Flagellar basal-body/hook protein C-terminal" evidence="4">
    <location>
        <begin position="243"/>
        <end position="288"/>
    </location>
</feature>
<evidence type="ECO:0000259" key="3">
    <source>
        <dbReference type="Pfam" id="PF00460"/>
    </source>
</evidence>
<evidence type="ECO:0000259" key="5">
    <source>
        <dbReference type="Pfam" id="PF22692"/>
    </source>
</evidence>
<dbReference type="InterPro" id="IPR053967">
    <property type="entry name" value="LlgE_F_G-like_D1"/>
</dbReference>
<comment type="similarity">
    <text evidence="1 2">Belongs to the flagella basal body rod proteins family.</text>
</comment>
<evidence type="ECO:0000313" key="6">
    <source>
        <dbReference type="EMBL" id="MUG72446.1"/>
    </source>
</evidence>
<keyword evidence="6" id="KW-0969">Cilium</keyword>
<evidence type="ECO:0000256" key="1">
    <source>
        <dbReference type="ARBA" id="ARBA00009677"/>
    </source>
</evidence>
<name>A0A7X3CU78_9BACL</name>
<dbReference type="Proteomes" id="UP000450917">
    <property type="component" value="Unassembled WGS sequence"/>
</dbReference>
<dbReference type="SUPFAM" id="SSF117143">
    <property type="entry name" value="Flagellar hook protein flgE"/>
    <property type="match status" value="1"/>
</dbReference>
<feature type="domain" description="Flagellar basal body rod protein N-terminal" evidence="3">
    <location>
        <begin position="16"/>
        <end position="35"/>
    </location>
</feature>
<dbReference type="Pfam" id="PF06429">
    <property type="entry name" value="Flg_bbr_C"/>
    <property type="match status" value="1"/>
</dbReference>
<dbReference type="NCBIfam" id="TIGR03506">
    <property type="entry name" value="FlgEFG_subfam"/>
    <property type="match status" value="1"/>
</dbReference>
<comment type="subcellular location">
    <subcellularLocation>
        <location evidence="2">Bacterial flagellum basal body</location>
    </subcellularLocation>
</comment>
<dbReference type="GO" id="GO:0009425">
    <property type="term" value="C:bacterial-type flagellum basal body"/>
    <property type="evidence" value="ECO:0007669"/>
    <property type="project" value="UniProtKB-SubCell"/>
</dbReference>
<proteinExistence type="inferred from homology"/>
<dbReference type="InterPro" id="IPR001444">
    <property type="entry name" value="Flag_bb_rod_N"/>
</dbReference>
<dbReference type="GO" id="GO:0071978">
    <property type="term" value="P:bacterial-type flagellum-dependent swarming motility"/>
    <property type="evidence" value="ECO:0007669"/>
    <property type="project" value="TreeGrafter"/>
</dbReference>
<dbReference type="InterPro" id="IPR010930">
    <property type="entry name" value="Flg_bb/hook_C_dom"/>
</dbReference>
<dbReference type="Pfam" id="PF22692">
    <property type="entry name" value="LlgE_F_G_D1"/>
    <property type="match status" value="1"/>
</dbReference>
<dbReference type="PANTHER" id="PTHR30435">
    <property type="entry name" value="FLAGELLAR PROTEIN"/>
    <property type="match status" value="1"/>
</dbReference>
<dbReference type="RefSeq" id="WP_155615193.1">
    <property type="nucleotide sequence ID" value="NZ_WNZX01000015.1"/>
</dbReference>
<keyword evidence="2" id="KW-0975">Bacterial flagellum</keyword>
<evidence type="ECO:0000313" key="7">
    <source>
        <dbReference type="Proteomes" id="UP000450917"/>
    </source>
</evidence>
<dbReference type="Pfam" id="PF00460">
    <property type="entry name" value="Flg_bb_rod"/>
    <property type="match status" value="1"/>
</dbReference>
<accession>A0A7X3CU78</accession>
<comment type="caution">
    <text evidence="6">The sequence shown here is derived from an EMBL/GenBank/DDBJ whole genome shotgun (WGS) entry which is preliminary data.</text>
</comment>
<dbReference type="AlphaFoldDB" id="A0A7X3CU78"/>
<evidence type="ECO:0000259" key="4">
    <source>
        <dbReference type="Pfam" id="PF06429"/>
    </source>
</evidence>
<sequence length="290" mass="32049">MNNSMINSSVSMRSIQQKLDLIANNIANVNTTGYKRKEASFQDVLTSVKQQPGSFQKEGRLTPLGYNQGWGSKLVEAHVNMEQGSLQATDNPLDFAIEGNGLFEIAEVTLDTTNVPVTTTHWTRNGAFEISPSIDPEDPDGYLTTKDGHYIVGADNNPIRVPNSHRIDVQPNGVVLAYNEVDKTAMPIEIGQIKTVRVVRPQLLQQVGDNLYGLAADITPQQREEILQTVTADNNNIDPITVRQGFIEQSNVRLADEMTELLTIQRTFTLNSRAVTSADQMTNLANNLRV</sequence>
<gene>
    <name evidence="6" type="ORF">GNP93_17400</name>
</gene>
<keyword evidence="7" id="KW-1185">Reference proteome</keyword>
<evidence type="ECO:0000256" key="2">
    <source>
        <dbReference type="RuleBase" id="RU362116"/>
    </source>
</evidence>
<reference evidence="6 7" key="1">
    <citation type="submission" date="2019-11" db="EMBL/GenBank/DDBJ databases">
        <title>Draft genome sequences of five Paenibacillus species of dairy origin.</title>
        <authorList>
            <person name="Olajide A.M."/>
            <person name="Chen S."/>
            <person name="Lapointe G."/>
        </authorList>
    </citation>
    <scope>NUCLEOTIDE SEQUENCE [LARGE SCALE GENOMIC DNA]</scope>
    <source>
        <strain evidence="6 7">2CS3</strain>
    </source>
</reference>
<protein>
    <submittedName>
        <fullName evidence="6">Flagellar hook-basal body complex protein</fullName>
    </submittedName>
</protein>
<dbReference type="InterPro" id="IPR037925">
    <property type="entry name" value="FlgE/F/G-like"/>
</dbReference>
<dbReference type="EMBL" id="WNZX01000015">
    <property type="protein sequence ID" value="MUG72446.1"/>
    <property type="molecule type" value="Genomic_DNA"/>
</dbReference>
<feature type="domain" description="Flagellar hook protein FlgE/F/G-like D1" evidence="5">
    <location>
        <begin position="96"/>
        <end position="176"/>
    </location>
</feature>
<dbReference type="PANTHER" id="PTHR30435:SF19">
    <property type="entry name" value="FLAGELLAR BASAL-BODY ROD PROTEIN FLGG"/>
    <property type="match status" value="1"/>
</dbReference>
<keyword evidence="6" id="KW-0282">Flagellum</keyword>
<keyword evidence="6" id="KW-0966">Cell projection</keyword>